<dbReference type="Proteomes" id="UP000198362">
    <property type="component" value="Unassembled WGS sequence"/>
</dbReference>
<feature type="transmembrane region" description="Helical" evidence="1">
    <location>
        <begin position="108"/>
        <end position="128"/>
    </location>
</feature>
<dbReference type="InterPro" id="IPR025565">
    <property type="entry name" value="DUF4328"/>
</dbReference>
<keyword evidence="1" id="KW-0472">Membrane</keyword>
<evidence type="ECO:0000256" key="1">
    <source>
        <dbReference type="SAM" id="Phobius"/>
    </source>
</evidence>
<evidence type="ECO:0000259" key="2">
    <source>
        <dbReference type="Pfam" id="PF14219"/>
    </source>
</evidence>
<feature type="transmembrane region" description="Helical" evidence="1">
    <location>
        <begin position="20"/>
        <end position="42"/>
    </location>
</feature>
<feature type="transmembrane region" description="Helical" evidence="1">
    <location>
        <begin position="140"/>
        <end position="158"/>
    </location>
</feature>
<feature type="transmembrane region" description="Helical" evidence="1">
    <location>
        <begin position="63"/>
        <end position="88"/>
    </location>
</feature>
<dbReference type="RefSeq" id="WP_089245258.1">
    <property type="nucleotide sequence ID" value="NZ_FZPH01000002.1"/>
</dbReference>
<dbReference type="Pfam" id="PF14219">
    <property type="entry name" value="DUF4328"/>
    <property type="match status" value="1"/>
</dbReference>
<keyword evidence="1" id="KW-0812">Transmembrane</keyword>
<dbReference type="OrthoDB" id="4174975at2"/>
<proteinExistence type="predicted"/>
<organism evidence="3 4">
    <name type="scientific">Asanoa hainanensis</name>
    <dbReference type="NCBI Taxonomy" id="560556"/>
    <lineage>
        <taxon>Bacteria</taxon>
        <taxon>Bacillati</taxon>
        <taxon>Actinomycetota</taxon>
        <taxon>Actinomycetes</taxon>
        <taxon>Micromonosporales</taxon>
        <taxon>Micromonosporaceae</taxon>
        <taxon>Asanoa</taxon>
    </lineage>
</organism>
<evidence type="ECO:0000313" key="3">
    <source>
        <dbReference type="EMBL" id="SNS90508.1"/>
    </source>
</evidence>
<dbReference type="EMBL" id="FZPH01000002">
    <property type="protein sequence ID" value="SNS90508.1"/>
    <property type="molecule type" value="Genomic_DNA"/>
</dbReference>
<sequence>MSQAVHEGRRTYRLRAVGVAAIVAVGLAAVSLASVAALFWAIKVSLDRVVSADELETARAFQRLAVVGTLVFTATQFLSLGLAMIWLWRARKNLDAFPGAAPNMSQAWVVAGWFVPFANFVVPGRIAFNVARQSTRERSVAAAVVVWWVGLLVAMFAYRAGAASADSRRYSIDVLDLRVLSDYYSSWATTTTVGAAAGLLAAAGFAFAVTRISTAQEERIHRGWYEDQNRALAASAAGEDVAGAA</sequence>
<gene>
    <name evidence="3" type="ORF">SAMN05421812_102304</name>
</gene>
<name>A0A239IB54_9ACTN</name>
<reference evidence="3 4" key="1">
    <citation type="submission" date="2017-06" db="EMBL/GenBank/DDBJ databases">
        <authorList>
            <person name="Kim H.J."/>
            <person name="Triplett B.A."/>
        </authorList>
    </citation>
    <scope>NUCLEOTIDE SEQUENCE [LARGE SCALE GENOMIC DNA]</scope>
    <source>
        <strain evidence="3 4">CGMCC 4.5593</strain>
    </source>
</reference>
<evidence type="ECO:0000313" key="4">
    <source>
        <dbReference type="Proteomes" id="UP000198362"/>
    </source>
</evidence>
<protein>
    <recommendedName>
        <fullName evidence="2">DUF4328 domain-containing protein</fullName>
    </recommendedName>
</protein>
<feature type="transmembrane region" description="Helical" evidence="1">
    <location>
        <begin position="187"/>
        <end position="209"/>
    </location>
</feature>
<keyword evidence="1" id="KW-1133">Transmembrane helix</keyword>
<keyword evidence="4" id="KW-1185">Reference proteome</keyword>
<feature type="domain" description="DUF4328" evidence="2">
    <location>
        <begin position="50"/>
        <end position="202"/>
    </location>
</feature>
<accession>A0A239IB54</accession>
<dbReference type="AlphaFoldDB" id="A0A239IB54"/>